<keyword evidence="8" id="KW-0624">Polysaccharide degradation</keyword>
<comment type="caution">
    <text evidence="11">The sequence shown here is derived from an EMBL/GenBank/DDBJ whole genome shotgun (WGS) entry which is preliminary data.</text>
</comment>
<keyword evidence="12" id="KW-1185">Reference proteome</keyword>
<dbReference type="PANTHER" id="PTHR38050">
    <property type="match status" value="1"/>
</dbReference>
<dbReference type="GO" id="GO:0005576">
    <property type="term" value="C:extracellular region"/>
    <property type="evidence" value="ECO:0007669"/>
    <property type="project" value="UniProtKB-SubCell"/>
</dbReference>
<dbReference type="InterPro" id="IPR003140">
    <property type="entry name" value="PLipase/COase/thioEstase"/>
</dbReference>
<dbReference type="InterPro" id="IPR029058">
    <property type="entry name" value="AB_hydrolase_fold"/>
</dbReference>
<evidence type="ECO:0000256" key="9">
    <source>
        <dbReference type="ARBA" id="ARBA00034075"/>
    </source>
</evidence>
<comment type="catalytic activity">
    <reaction evidence="9">
        <text>feruloyl-polysaccharide + H2O = ferulate + polysaccharide.</text>
        <dbReference type="EC" id="3.1.1.73"/>
    </reaction>
</comment>
<dbReference type="InterPro" id="IPR043595">
    <property type="entry name" value="FaeB/C/D"/>
</dbReference>
<dbReference type="Gene3D" id="3.40.50.1820">
    <property type="entry name" value="alpha/beta hydrolase"/>
    <property type="match status" value="1"/>
</dbReference>
<dbReference type="EC" id="3.1.1.73" evidence="2"/>
<keyword evidence="6" id="KW-0378">Hydrolase</keyword>
<keyword evidence="5" id="KW-0732">Signal</keyword>
<evidence type="ECO:0000256" key="3">
    <source>
        <dbReference type="ARBA" id="ARBA00022525"/>
    </source>
</evidence>
<keyword evidence="4" id="KW-0858">Xylan degradation</keyword>
<gene>
    <name evidence="11" type="ORF">LTR36_004387</name>
</gene>
<comment type="subcellular location">
    <subcellularLocation>
        <location evidence="1">Secreted</location>
    </subcellularLocation>
</comment>
<dbReference type="EMBL" id="JAVFHQ010000026">
    <property type="protein sequence ID" value="KAK4544177.1"/>
    <property type="molecule type" value="Genomic_DNA"/>
</dbReference>
<dbReference type="Proteomes" id="UP001324427">
    <property type="component" value="Unassembled WGS sequence"/>
</dbReference>
<feature type="domain" description="Phospholipase/carboxylesterase/thioesterase" evidence="10">
    <location>
        <begin position="79"/>
        <end position="171"/>
    </location>
</feature>
<dbReference type="PANTHER" id="PTHR38050:SF2">
    <property type="entry name" value="FERULOYL ESTERASE C-RELATED"/>
    <property type="match status" value="1"/>
</dbReference>
<sequence>MHPSQRHAILHVPDDYDGQSPVPLIVGLHGKAQPPNEFAEHTQFSTSTFKGLVVYPEGIKLQWTGDPESPPRKVIDDIAFINVLIDQLQNDYSIDASRIYVAGFSNGGGLAALLAGDPKASGRIAAFAISSGAFYKDEALKEPLFSRCHPSRLPVPILEFHGDSDPVIHYVGKTTPDGPSYPVWDWVTEWAKRNTGTAENTRTSLYDGKVEKYSFASDDGNEVLVHYYIHGFGHGWPTKRPLNNDEQRHGPTYFDATPIVLDFFSRFAIHKGGL</sequence>
<evidence type="ECO:0000256" key="2">
    <source>
        <dbReference type="ARBA" id="ARBA00013091"/>
    </source>
</evidence>
<protein>
    <recommendedName>
        <fullName evidence="2">feruloyl esterase</fullName>
        <ecNumber evidence="2">3.1.1.73</ecNumber>
    </recommendedName>
</protein>
<evidence type="ECO:0000313" key="11">
    <source>
        <dbReference type="EMBL" id="KAK4544177.1"/>
    </source>
</evidence>
<keyword evidence="3" id="KW-0964">Secreted</keyword>
<dbReference type="AlphaFoldDB" id="A0AAV9JH69"/>
<evidence type="ECO:0000259" key="10">
    <source>
        <dbReference type="Pfam" id="PF02230"/>
    </source>
</evidence>
<evidence type="ECO:0000256" key="7">
    <source>
        <dbReference type="ARBA" id="ARBA00023277"/>
    </source>
</evidence>
<dbReference type="SUPFAM" id="SSF53474">
    <property type="entry name" value="alpha/beta-Hydrolases"/>
    <property type="match status" value="1"/>
</dbReference>
<evidence type="ECO:0000256" key="8">
    <source>
        <dbReference type="ARBA" id="ARBA00023326"/>
    </source>
</evidence>
<dbReference type="GO" id="GO:0045493">
    <property type="term" value="P:xylan catabolic process"/>
    <property type="evidence" value="ECO:0007669"/>
    <property type="project" value="UniProtKB-KW"/>
</dbReference>
<keyword evidence="7" id="KW-0119">Carbohydrate metabolism</keyword>
<evidence type="ECO:0000313" key="12">
    <source>
        <dbReference type="Proteomes" id="UP001324427"/>
    </source>
</evidence>
<evidence type="ECO:0000256" key="5">
    <source>
        <dbReference type="ARBA" id="ARBA00022729"/>
    </source>
</evidence>
<evidence type="ECO:0000256" key="4">
    <source>
        <dbReference type="ARBA" id="ARBA00022651"/>
    </source>
</evidence>
<dbReference type="GO" id="GO:0030600">
    <property type="term" value="F:feruloyl esterase activity"/>
    <property type="evidence" value="ECO:0007669"/>
    <property type="project" value="UniProtKB-EC"/>
</dbReference>
<proteinExistence type="predicted"/>
<evidence type="ECO:0000256" key="6">
    <source>
        <dbReference type="ARBA" id="ARBA00022801"/>
    </source>
</evidence>
<name>A0AAV9JH69_9PEZI</name>
<reference evidence="11 12" key="1">
    <citation type="submission" date="2021-11" db="EMBL/GenBank/DDBJ databases">
        <title>Black yeast isolated from Biological Soil Crust.</title>
        <authorList>
            <person name="Kurbessoian T."/>
        </authorList>
    </citation>
    <scope>NUCLEOTIDE SEQUENCE [LARGE SCALE GENOMIC DNA]</scope>
    <source>
        <strain evidence="11 12">CCFEE 5522</strain>
    </source>
</reference>
<dbReference type="Pfam" id="PF02230">
    <property type="entry name" value="Abhydrolase_2"/>
    <property type="match status" value="1"/>
</dbReference>
<organism evidence="11 12">
    <name type="scientific">Oleoguttula mirabilis</name>
    <dbReference type="NCBI Taxonomy" id="1507867"/>
    <lineage>
        <taxon>Eukaryota</taxon>
        <taxon>Fungi</taxon>
        <taxon>Dikarya</taxon>
        <taxon>Ascomycota</taxon>
        <taxon>Pezizomycotina</taxon>
        <taxon>Dothideomycetes</taxon>
        <taxon>Dothideomycetidae</taxon>
        <taxon>Mycosphaerellales</taxon>
        <taxon>Teratosphaeriaceae</taxon>
        <taxon>Oleoguttula</taxon>
    </lineage>
</organism>
<evidence type="ECO:0000256" key="1">
    <source>
        <dbReference type="ARBA" id="ARBA00004613"/>
    </source>
</evidence>
<accession>A0AAV9JH69</accession>